<dbReference type="EMBL" id="JAUYZG010000002">
    <property type="protein sequence ID" value="KAK2914044.1"/>
    <property type="molecule type" value="Genomic_DNA"/>
</dbReference>
<evidence type="ECO:0000313" key="3">
    <source>
        <dbReference type="Proteomes" id="UP001187343"/>
    </source>
</evidence>
<dbReference type="AlphaFoldDB" id="A0AA88QLF4"/>
<dbReference type="Proteomes" id="UP001187343">
    <property type="component" value="Unassembled WGS sequence"/>
</dbReference>
<sequence length="195" mass="20103">MGAGEGTEQIDEFKRRDVSPVLFSRPDQRPSAHASDLVSFGGSDDEALDDSMSLAASDAEELSGSSHDPAPLPSKDSSAAGSGMDAELFCILSKAVKELDLEWSPPEEPWVNGISFTPTIKPNPPPSPLPAHSSSSLLHPCPVSGGDAGDGGPCRAPDKPEPVKQEPVRAIFTAGAPGASLSSSVHSVSHLSLSP</sequence>
<feature type="compositionally biased region" description="Basic and acidic residues" evidence="1">
    <location>
        <begin position="156"/>
        <end position="165"/>
    </location>
</feature>
<comment type="caution">
    <text evidence="2">The sequence shown here is derived from an EMBL/GenBank/DDBJ whole genome shotgun (WGS) entry which is preliminary data.</text>
</comment>
<evidence type="ECO:0000256" key="1">
    <source>
        <dbReference type="SAM" id="MobiDB-lite"/>
    </source>
</evidence>
<feature type="region of interest" description="Disordered" evidence="1">
    <location>
        <begin position="114"/>
        <end position="165"/>
    </location>
</feature>
<gene>
    <name evidence="2" type="ORF">Q8A67_002443</name>
</gene>
<feature type="compositionally biased region" description="Low complexity" evidence="1">
    <location>
        <begin position="130"/>
        <end position="144"/>
    </location>
</feature>
<evidence type="ECO:0000313" key="2">
    <source>
        <dbReference type="EMBL" id="KAK2914044.1"/>
    </source>
</evidence>
<accession>A0AA88QLF4</accession>
<feature type="region of interest" description="Disordered" evidence="1">
    <location>
        <begin position="1"/>
        <end position="81"/>
    </location>
</feature>
<name>A0AA88QLF4_9TELE</name>
<reference evidence="2" key="1">
    <citation type="submission" date="2023-08" db="EMBL/GenBank/DDBJ databases">
        <title>Chromosome-level Genome Assembly of mud carp (Cirrhinus molitorella).</title>
        <authorList>
            <person name="Liu H."/>
        </authorList>
    </citation>
    <scope>NUCLEOTIDE SEQUENCE</scope>
    <source>
        <strain evidence="2">Prfri</strain>
        <tissue evidence="2">Muscle</tissue>
    </source>
</reference>
<keyword evidence="3" id="KW-1185">Reference proteome</keyword>
<organism evidence="2 3">
    <name type="scientific">Cirrhinus molitorella</name>
    <name type="common">mud carp</name>
    <dbReference type="NCBI Taxonomy" id="172907"/>
    <lineage>
        <taxon>Eukaryota</taxon>
        <taxon>Metazoa</taxon>
        <taxon>Chordata</taxon>
        <taxon>Craniata</taxon>
        <taxon>Vertebrata</taxon>
        <taxon>Euteleostomi</taxon>
        <taxon>Actinopterygii</taxon>
        <taxon>Neopterygii</taxon>
        <taxon>Teleostei</taxon>
        <taxon>Ostariophysi</taxon>
        <taxon>Cypriniformes</taxon>
        <taxon>Cyprinidae</taxon>
        <taxon>Labeoninae</taxon>
        <taxon>Labeonini</taxon>
        <taxon>Cirrhinus</taxon>
    </lineage>
</organism>
<protein>
    <submittedName>
        <fullName evidence="2">Uncharacterized protein</fullName>
    </submittedName>
</protein>
<proteinExistence type="predicted"/>